<feature type="domain" description="Helix-turn-helix" evidence="1">
    <location>
        <begin position="22"/>
        <end position="67"/>
    </location>
</feature>
<proteinExistence type="predicted"/>
<accession>A0A8S5MDI8</accession>
<name>A0A8S5MDI8_9CAUD</name>
<dbReference type="EMBL" id="BK014883">
    <property type="protein sequence ID" value="DAD80306.1"/>
    <property type="molecule type" value="Genomic_DNA"/>
</dbReference>
<organism evidence="2">
    <name type="scientific">Siphoviridae sp. ctX581</name>
    <dbReference type="NCBI Taxonomy" id="2826365"/>
    <lineage>
        <taxon>Viruses</taxon>
        <taxon>Duplodnaviria</taxon>
        <taxon>Heunggongvirae</taxon>
        <taxon>Uroviricota</taxon>
        <taxon>Caudoviricetes</taxon>
    </lineage>
</organism>
<protein>
    <submittedName>
        <fullName evidence="2">Helix-turn-helix domain protein</fullName>
    </submittedName>
</protein>
<dbReference type="Pfam" id="PF12728">
    <property type="entry name" value="HTH_17"/>
    <property type="match status" value="1"/>
</dbReference>
<dbReference type="SUPFAM" id="SSF46955">
    <property type="entry name" value="Putative DNA-binding domain"/>
    <property type="match status" value="1"/>
</dbReference>
<evidence type="ECO:0000259" key="1">
    <source>
        <dbReference type="Pfam" id="PF12728"/>
    </source>
</evidence>
<dbReference type="InterPro" id="IPR009061">
    <property type="entry name" value="DNA-bd_dom_put_sf"/>
</dbReference>
<dbReference type="InterPro" id="IPR041657">
    <property type="entry name" value="HTH_17"/>
</dbReference>
<evidence type="ECO:0000313" key="2">
    <source>
        <dbReference type="EMBL" id="DAD80306.1"/>
    </source>
</evidence>
<sequence length="69" mass="8354">MQIMISEEAVKKAVQQEYFNKREASNYLGISMQTFKTWREKFKIPYQSIDGMILFARKDLETFMNEHKR</sequence>
<reference evidence="2" key="1">
    <citation type="journal article" date="2021" name="Proc. Natl. Acad. Sci. U.S.A.">
        <title>A Catalog of Tens of Thousands of Viruses from Human Metagenomes Reveals Hidden Associations with Chronic Diseases.</title>
        <authorList>
            <person name="Tisza M.J."/>
            <person name="Buck C.B."/>
        </authorList>
    </citation>
    <scope>NUCLEOTIDE SEQUENCE</scope>
    <source>
        <strain evidence="2">CtX581</strain>
    </source>
</reference>